<keyword evidence="9" id="KW-0472">Membrane</keyword>
<comment type="subcellular location">
    <subcellularLocation>
        <location evidence="2">Cell membrane</location>
        <topology evidence="2">Multi-pass membrane protein</topology>
    </subcellularLocation>
</comment>
<evidence type="ECO:0000313" key="12">
    <source>
        <dbReference type="Proteomes" id="UP000295735"/>
    </source>
</evidence>
<dbReference type="SUPFAM" id="SSF47384">
    <property type="entry name" value="Homodimeric domain of signal transducing histidine kinase"/>
    <property type="match status" value="1"/>
</dbReference>
<evidence type="ECO:0000313" key="11">
    <source>
        <dbReference type="EMBL" id="KAA1039946.1"/>
    </source>
</evidence>
<sequence>MGAKFFKRIIKRINNIEHTLEKIIYREGFPDKINVDKNSKDEIDNLSITINKLIDRLRYKELMLEENNAMKSEHIKQLSHDINTPLTAINLELYELAEDYCIPQNKIEHVSSKIIYTSELVKRVSETHNYSIENQYVFLKEINISLLLDKSLKKWKYLMGKHHIMISSSVPENIIWHTDKLLFERLLDNIFSNVIRHAETDEIMIDLNEHQLRIDDYGIGFILPENPSSVSGSGVIKSICAKLNLKLHIQSSEKGTQYTLENKVI</sequence>
<comment type="caution">
    <text evidence="11">The sequence shown here is derived from an EMBL/GenBank/DDBJ whole genome shotgun (WGS) entry which is preliminary data.</text>
</comment>
<dbReference type="Gene3D" id="3.30.565.10">
    <property type="entry name" value="Histidine kinase-like ATPase, C-terminal domain"/>
    <property type="match status" value="1"/>
</dbReference>
<evidence type="ECO:0000256" key="4">
    <source>
        <dbReference type="ARBA" id="ARBA00022475"/>
    </source>
</evidence>
<evidence type="ECO:0000259" key="10">
    <source>
        <dbReference type="PROSITE" id="PS50885"/>
    </source>
</evidence>
<dbReference type="InterPro" id="IPR003660">
    <property type="entry name" value="HAMP_dom"/>
</dbReference>
<dbReference type="SUPFAM" id="SSF55874">
    <property type="entry name" value="ATPase domain of HSP90 chaperone/DNA topoisomerase II/histidine kinase"/>
    <property type="match status" value="1"/>
</dbReference>
<keyword evidence="6" id="KW-0808">Transferase</keyword>
<dbReference type="PANTHER" id="PTHR45528">
    <property type="entry name" value="SENSOR HISTIDINE KINASE CPXA"/>
    <property type="match status" value="1"/>
</dbReference>
<evidence type="ECO:0000256" key="8">
    <source>
        <dbReference type="ARBA" id="ARBA00023012"/>
    </source>
</evidence>
<comment type="catalytic activity">
    <reaction evidence="1">
        <text>ATP + protein L-histidine = ADP + protein N-phospho-L-histidine.</text>
        <dbReference type="EC" id="2.7.13.3"/>
    </reaction>
</comment>
<name>A0ABQ6R9F9_9STAP</name>
<dbReference type="EMBL" id="SCWC02000002">
    <property type="protein sequence ID" value="KAA1039946.1"/>
    <property type="molecule type" value="Genomic_DNA"/>
</dbReference>
<proteinExistence type="predicted"/>
<evidence type="ECO:0000256" key="5">
    <source>
        <dbReference type="ARBA" id="ARBA00022553"/>
    </source>
</evidence>
<dbReference type="PANTHER" id="PTHR45528:SF9">
    <property type="entry name" value="SENSOR HISTIDINE KINASE YBDK"/>
    <property type="match status" value="1"/>
</dbReference>
<evidence type="ECO:0000256" key="3">
    <source>
        <dbReference type="ARBA" id="ARBA00012438"/>
    </source>
</evidence>
<dbReference type="InterPro" id="IPR036097">
    <property type="entry name" value="HisK_dim/P_sf"/>
</dbReference>
<gene>
    <name evidence="11" type="ORF">ERX35_002865</name>
</gene>
<dbReference type="PROSITE" id="PS50885">
    <property type="entry name" value="HAMP"/>
    <property type="match status" value="1"/>
</dbReference>
<dbReference type="InterPro" id="IPR036890">
    <property type="entry name" value="HATPase_C_sf"/>
</dbReference>
<dbReference type="EC" id="2.7.13.3" evidence="3"/>
<keyword evidence="7 11" id="KW-0418">Kinase</keyword>
<evidence type="ECO:0000256" key="7">
    <source>
        <dbReference type="ARBA" id="ARBA00022777"/>
    </source>
</evidence>
<feature type="domain" description="HAMP" evidence="10">
    <location>
        <begin position="7"/>
        <end position="62"/>
    </location>
</feature>
<evidence type="ECO:0000256" key="6">
    <source>
        <dbReference type="ARBA" id="ARBA00022679"/>
    </source>
</evidence>
<keyword evidence="4" id="KW-1003">Cell membrane</keyword>
<evidence type="ECO:0000256" key="9">
    <source>
        <dbReference type="ARBA" id="ARBA00023136"/>
    </source>
</evidence>
<keyword evidence="12" id="KW-1185">Reference proteome</keyword>
<evidence type="ECO:0000256" key="2">
    <source>
        <dbReference type="ARBA" id="ARBA00004651"/>
    </source>
</evidence>
<protein>
    <recommendedName>
        <fullName evidence="3">histidine kinase</fullName>
        <ecNumber evidence="3">2.7.13.3</ecNumber>
    </recommendedName>
</protein>
<evidence type="ECO:0000256" key="1">
    <source>
        <dbReference type="ARBA" id="ARBA00000085"/>
    </source>
</evidence>
<dbReference type="GO" id="GO:0016301">
    <property type="term" value="F:kinase activity"/>
    <property type="evidence" value="ECO:0007669"/>
    <property type="project" value="UniProtKB-KW"/>
</dbReference>
<keyword evidence="8" id="KW-0902">Two-component regulatory system</keyword>
<reference evidence="11 12" key="1">
    <citation type="submission" date="2019-09" db="EMBL/GenBank/DDBJ databases">
        <authorList>
            <person name="Mazhar S."/>
            <person name="Altermann E."/>
            <person name="Hill C."/>
            <person name="Mcauliffe O."/>
        </authorList>
    </citation>
    <scope>NUCLEOTIDE SEQUENCE [LARGE SCALE GENOMIC DNA]</scope>
    <source>
        <strain evidence="11 12">ATCC 51831</strain>
    </source>
</reference>
<dbReference type="Proteomes" id="UP000295735">
    <property type="component" value="Unassembled WGS sequence"/>
</dbReference>
<accession>A0ABQ6R9F9</accession>
<organism evidence="11 12">
    <name type="scientific">Macrococcus equipercicus</name>
    <dbReference type="NCBI Taxonomy" id="69967"/>
    <lineage>
        <taxon>Bacteria</taxon>
        <taxon>Bacillati</taxon>
        <taxon>Bacillota</taxon>
        <taxon>Bacilli</taxon>
        <taxon>Bacillales</taxon>
        <taxon>Staphylococcaceae</taxon>
        <taxon>Macrococcus</taxon>
    </lineage>
</organism>
<dbReference type="InterPro" id="IPR050398">
    <property type="entry name" value="HssS/ArlS-like"/>
</dbReference>
<keyword evidence="5" id="KW-0597">Phosphoprotein</keyword>
<dbReference type="Gene3D" id="1.10.287.130">
    <property type="match status" value="1"/>
</dbReference>